<dbReference type="NCBIfam" id="NF033945">
    <property type="entry name" value="AcrIIA2_fam"/>
    <property type="match status" value="1"/>
</dbReference>
<dbReference type="Proteomes" id="UP000561617">
    <property type="component" value="Unassembled WGS sequence"/>
</dbReference>
<sequence length="130" mass="15115">MTITQPRRKFYEAISEFEEIMGKSTTNVIQIAEDYLNDGDFVIITKTEEYALALCDTDLDNYDGKQFLDEKLLFSTFLEMEDEVDYYIHVIQTTVFGEDDAEEFLATKEQIEASKNQEEIKSVVLKRELA</sequence>
<name>A0A7X0X9I9_9LIST</name>
<organism evidence="1 2">
    <name type="scientific">Listeria immobilis</name>
    <dbReference type="NCBI Taxonomy" id="2713502"/>
    <lineage>
        <taxon>Bacteria</taxon>
        <taxon>Bacillati</taxon>
        <taxon>Bacillota</taxon>
        <taxon>Bacilli</taxon>
        <taxon>Bacillales</taxon>
        <taxon>Listeriaceae</taxon>
        <taxon>Listeria</taxon>
    </lineage>
</organism>
<evidence type="ECO:0000313" key="2">
    <source>
        <dbReference type="Proteomes" id="UP000561617"/>
    </source>
</evidence>
<gene>
    <name evidence="1" type="ORF">HCJ38_14005</name>
</gene>
<evidence type="ECO:0000313" key="1">
    <source>
        <dbReference type="EMBL" id="MBC1490101.1"/>
    </source>
</evidence>
<dbReference type="AlphaFoldDB" id="A0A7X0X9I9"/>
<accession>A0A7X0X9I9</accession>
<dbReference type="EMBL" id="JAASTW010000025">
    <property type="protein sequence ID" value="MBC1490101.1"/>
    <property type="molecule type" value="Genomic_DNA"/>
</dbReference>
<proteinExistence type="predicted"/>
<dbReference type="RefSeq" id="WP_185381608.1">
    <property type="nucleotide sequence ID" value="NZ_JAASTW010000025.1"/>
</dbReference>
<reference evidence="1 2" key="1">
    <citation type="submission" date="2020-03" db="EMBL/GenBank/DDBJ databases">
        <title>Soil Listeria distribution.</title>
        <authorList>
            <person name="Liao J."/>
            <person name="Wiedmann M."/>
        </authorList>
    </citation>
    <scope>NUCLEOTIDE SEQUENCE [LARGE SCALE GENOMIC DNA]</scope>
    <source>
        <strain evidence="1 2">FSL L7-1554</strain>
    </source>
</reference>
<comment type="caution">
    <text evidence="1">The sequence shown here is derived from an EMBL/GenBank/DDBJ whole genome shotgun (WGS) entry which is preliminary data.</text>
</comment>
<protein>
    <submittedName>
        <fullName evidence="1">AcrIIA2 family anti-CRISPR protein</fullName>
    </submittedName>
</protein>